<keyword evidence="2" id="KW-1185">Reference proteome</keyword>
<evidence type="ECO:0000313" key="1">
    <source>
        <dbReference type="EMBL" id="SFT96809.1"/>
    </source>
</evidence>
<sequence length="44" mass="4604">MTSMTSTRRVVTVGVDTHSDVHHAAVIDEVGRPLADAGFPTTPA</sequence>
<dbReference type="Proteomes" id="UP000199546">
    <property type="component" value="Unassembled WGS sequence"/>
</dbReference>
<proteinExistence type="predicted"/>
<dbReference type="AlphaFoldDB" id="A0A1I7CBK3"/>
<evidence type="ECO:0008006" key="3">
    <source>
        <dbReference type="Google" id="ProtNLM"/>
    </source>
</evidence>
<evidence type="ECO:0000313" key="2">
    <source>
        <dbReference type="Proteomes" id="UP000199546"/>
    </source>
</evidence>
<organism evidence="1 2">
    <name type="scientific">Geodermatophilus amargosae</name>
    <dbReference type="NCBI Taxonomy" id="1296565"/>
    <lineage>
        <taxon>Bacteria</taxon>
        <taxon>Bacillati</taxon>
        <taxon>Actinomycetota</taxon>
        <taxon>Actinomycetes</taxon>
        <taxon>Geodermatophilales</taxon>
        <taxon>Geodermatophilaceae</taxon>
        <taxon>Geodermatophilus</taxon>
    </lineage>
</organism>
<gene>
    <name evidence="1" type="ORF">SAMN05660657_04284</name>
</gene>
<accession>A0A1I7CBK3</accession>
<protein>
    <recommendedName>
        <fullName evidence="3">Transposase</fullName>
    </recommendedName>
</protein>
<name>A0A1I7CBK3_9ACTN</name>
<feature type="non-terminal residue" evidence="1">
    <location>
        <position position="44"/>
    </location>
</feature>
<dbReference type="EMBL" id="FPBA01000020">
    <property type="protein sequence ID" value="SFT96809.1"/>
    <property type="molecule type" value="Genomic_DNA"/>
</dbReference>
<reference evidence="2" key="1">
    <citation type="submission" date="2016-10" db="EMBL/GenBank/DDBJ databases">
        <authorList>
            <person name="Varghese N."/>
            <person name="Submissions S."/>
        </authorList>
    </citation>
    <scope>NUCLEOTIDE SEQUENCE [LARGE SCALE GENOMIC DNA]</scope>
    <source>
        <strain evidence="2">DSM 46136</strain>
    </source>
</reference>